<dbReference type="AlphaFoldDB" id="A0A6A6YK40"/>
<reference evidence="2 4" key="1">
    <citation type="journal article" date="2020" name="Stud. Mycol.">
        <title>101 Dothideomycetes genomes: a test case for predicting lifestyles and emergence of pathogens.</title>
        <authorList>
            <person name="Haridas S."/>
            <person name="Albert R."/>
            <person name="Binder M."/>
            <person name="Bloem J."/>
            <person name="Labutti K."/>
            <person name="Salamov A."/>
            <person name="Andreopoulos B."/>
            <person name="Baker S."/>
            <person name="Barry K."/>
            <person name="Bills G."/>
            <person name="Bluhm B."/>
            <person name="Cannon C."/>
            <person name="Castanera R."/>
            <person name="Culley D."/>
            <person name="Daum C."/>
            <person name="Ezra D."/>
            <person name="Gonzalez J."/>
            <person name="Henrissat B."/>
            <person name="Kuo A."/>
            <person name="Liang C."/>
            <person name="Lipzen A."/>
            <person name="Lutzoni F."/>
            <person name="Magnuson J."/>
            <person name="Mondo S."/>
            <person name="Nolan M."/>
            <person name="Ohm R."/>
            <person name="Pangilinan J."/>
            <person name="Park H.-J."/>
            <person name="Ramirez L."/>
            <person name="Alfaro M."/>
            <person name="Sun H."/>
            <person name="Tritt A."/>
            <person name="Yoshinaga Y."/>
            <person name="Zwiers L.-H."/>
            <person name="Turgeon B."/>
            <person name="Goodwin S."/>
            <person name="Spatafora J."/>
            <person name="Crous P."/>
            <person name="Grigoriev I."/>
        </authorList>
    </citation>
    <scope>NUCLEOTIDE SEQUENCE</scope>
    <source>
        <strain evidence="2 4">CBS 304.34</strain>
    </source>
</reference>
<keyword evidence="3" id="KW-1185">Reference proteome</keyword>
<evidence type="ECO:0008006" key="5">
    <source>
        <dbReference type="Google" id="ProtNLM"/>
    </source>
</evidence>
<feature type="region of interest" description="Disordered" evidence="1">
    <location>
        <begin position="591"/>
        <end position="636"/>
    </location>
</feature>
<dbReference type="GO" id="GO:0006950">
    <property type="term" value="P:response to stress"/>
    <property type="evidence" value="ECO:0007669"/>
    <property type="project" value="UniProtKB-ARBA"/>
</dbReference>
<proteinExistence type="predicted"/>
<feature type="compositionally biased region" description="Pro residues" evidence="1">
    <location>
        <begin position="620"/>
        <end position="632"/>
    </location>
</feature>
<feature type="region of interest" description="Disordered" evidence="1">
    <location>
        <begin position="64"/>
        <end position="88"/>
    </location>
</feature>
<evidence type="ECO:0000313" key="4">
    <source>
        <dbReference type="RefSeq" id="XP_033576186.1"/>
    </source>
</evidence>
<reference evidence="4" key="3">
    <citation type="submission" date="2025-04" db="UniProtKB">
        <authorList>
            <consortium name="RefSeq"/>
        </authorList>
    </citation>
    <scope>IDENTIFICATION</scope>
    <source>
        <strain evidence="4">CBS 304.34</strain>
    </source>
</reference>
<gene>
    <name evidence="2 4" type="ORF">BDZ99DRAFT_572009</name>
</gene>
<dbReference type="Proteomes" id="UP000504636">
    <property type="component" value="Unplaced"/>
</dbReference>
<dbReference type="GeneID" id="54469048"/>
<name>A0A6A6YK40_9PEZI</name>
<dbReference type="RefSeq" id="XP_033576186.1">
    <property type="nucleotide sequence ID" value="XM_033728155.1"/>
</dbReference>
<reference evidence="4" key="2">
    <citation type="submission" date="2020-04" db="EMBL/GenBank/DDBJ databases">
        <authorList>
            <consortium name="NCBI Genome Project"/>
        </authorList>
    </citation>
    <scope>NUCLEOTIDE SEQUENCE</scope>
    <source>
        <strain evidence="4">CBS 304.34</strain>
    </source>
</reference>
<accession>A0A6A6YK40</accession>
<organism evidence="2">
    <name type="scientific">Mytilinidion resinicola</name>
    <dbReference type="NCBI Taxonomy" id="574789"/>
    <lineage>
        <taxon>Eukaryota</taxon>
        <taxon>Fungi</taxon>
        <taxon>Dikarya</taxon>
        <taxon>Ascomycota</taxon>
        <taxon>Pezizomycotina</taxon>
        <taxon>Dothideomycetes</taxon>
        <taxon>Pleosporomycetidae</taxon>
        <taxon>Mytilinidiales</taxon>
        <taxon>Mytilinidiaceae</taxon>
        <taxon>Mytilinidion</taxon>
    </lineage>
</organism>
<feature type="compositionally biased region" description="Pro residues" evidence="1">
    <location>
        <begin position="602"/>
        <end position="613"/>
    </location>
</feature>
<feature type="compositionally biased region" description="Pro residues" evidence="1">
    <location>
        <begin position="66"/>
        <end position="79"/>
    </location>
</feature>
<dbReference type="EMBL" id="MU003702">
    <property type="protein sequence ID" value="KAF2809222.1"/>
    <property type="molecule type" value="Genomic_DNA"/>
</dbReference>
<evidence type="ECO:0000313" key="3">
    <source>
        <dbReference type="Proteomes" id="UP000504636"/>
    </source>
</evidence>
<sequence length="720" mass="81794">MYAHSVTRVTRPGHAPVSWKNYRMDDGSYSSEYDGNFRTTYPLRPRIGRTPPFYPDGPYLGMSPNPRRPAQPFLHPPGVMPRKKGPPSPLENPNLEYKFTSKWNIDYATVFLINRLGKDKDLANGISKVREKSRRYDRREIPYRSFDSLNDTLFAGRLKDAIYLKWVDLGPHVSGTTCNAGEGPDHRVSRITLLLNSTLHQDAHPDEILASLIHHMIHCYFIVTCGPQLSDETKYGRLSHGMHFGKIMSTIKDLSGSTGRRPLPLDFGHNLAQDRDYQYDKPTTVLSPRNLSLLHSQMEPRNQRSPTRSFCPPHPKAHLPTQAEVDEWYTKTCQPLPTLPKCVRGQNLYTLVLPGSEFREFPRAKAPPSQEYVELIYAEKCVYIPATSISTYPSLAGKFEKARWLEIPDDTSLESFKTLYEFLLRGRFSPDQPPDHDSAYHHSHSPPLIRSPIATAEPYLTTSIKALKLAAALKFTELESHALHRLNALSHTHEDPLAILSEIYTDSPDPHPDLRAWARAFLLRREPEHPVMAYLDLATDAGPPANLEVLERDRGMQEKFEHLLEHGGAFHADVSTARTALERVRERDGFPWQAGRMHPHPFDIPIPPPPPPRPMDDWDLPPPPPPPPPMHPLHPMHASYPSSLPHPLHGGYPPPPLPLFDPFPHHEFGSSQREREARLVALGWGPVEREADGWWRRRNRMTGQVAVSRGEGGEWFLRGS</sequence>
<dbReference type="OrthoDB" id="5236983at2759"/>
<protein>
    <recommendedName>
        <fullName evidence="5">SprT-like domain-containing protein</fullName>
    </recommendedName>
</protein>
<evidence type="ECO:0000256" key="1">
    <source>
        <dbReference type="SAM" id="MobiDB-lite"/>
    </source>
</evidence>
<evidence type="ECO:0000313" key="2">
    <source>
        <dbReference type="EMBL" id="KAF2809222.1"/>
    </source>
</evidence>